<dbReference type="AlphaFoldDB" id="A0ABD3VXW0"/>
<protein>
    <recommendedName>
        <fullName evidence="3">CCHC-type domain-containing protein</fullName>
    </recommendedName>
</protein>
<evidence type="ECO:0008006" key="3">
    <source>
        <dbReference type="Google" id="ProtNLM"/>
    </source>
</evidence>
<gene>
    <name evidence="1" type="ORF">ACJMK2_043743</name>
</gene>
<sequence>MDVFIWGFQLEMDDRVILDKLTRKYNLTLGPYIRVTCYGHEHVRNGERIVKVPILQLKMMPTAFYILGWLIKTWYKSCENSRPCPRCRNLGHTVKNCKEEYKPRQATYADVVIGRPQEPAPVQVQDQDQIERSEEKKIDVVRETILEGEEGFQTPKKDD</sequence>
<dbReference type="EMBL" id="JBJQND010000009">
    <property type="protein sequence ID" value="KAL3866447.1"/>
    <property type="molecule type" value="Genomic_DNA"/>
</dbReference>
<accession>A0ABD3VXW0</accession>
<reference evidence="1 2" key="1">
    <citation type="submission" date="2024-11" db="EMBL/GenBank/DDBJ databases">
        <title>Chromosome-level genome assembly of the freshwater bivalve Anodonta woodiana.</title>
        <authorList>
            <person name="Chen X."/>
        </authorList>
    </citation>
    <scope>NUCLEOTIDE SEQUENCE [LARGE SCALE GENOMIC DNA]</scope>
    <source>
        <strain evidence="1">MN2024</strain>
        <tissue evidence="1">Gills</tissue>
    </source>
</reference>
<keyword evidence="2" id="KW-1185">Reference proteome</keyword>
<proteinExistence type="predicted"/>
<organism evidence="1 2">
    <name type="scientific">Sinanodonta woodiana</name>
    <name type="common">Chinese pond mussel</name>
    <name type="synonym">Anodonta woodiana</name>
    <dbReference type="NCBI Taxonomy" id="1069815"/>
    <lineage>
        <taxon>Eukaryota</taxon>
        <taxon>Metazoa</taxon>
        <taxon>Spiralia</taxon>
        <taxon>Lophotrochozoa</taxon>
        <taxon>Mollusca</taxon>
        <taxon>Bivalvia</taxon>
        <taxon>Autobranchia</taxon>
        <taxon>Heteroconchia</taxon>
        <taxon>Palaeoheterodonta</taxon>
        <taxon>Unionida</taxon>
        <taxon>Unionoidea</taxon>
        <taxon>Unionidae</taxon>
        <taxon>Unioninae</taxon>
        <taxon>Sinanodonta</taxon>
    </lineage>
</organism>
<dbReference type="Proteomes" id="UP001634394">
    <property type="component" value="Unassembled WGS sequence"/>
</dbReference>
<name>A0ABD3VXW0_SINWO</name>
<comment type="caution">
    <text evidence="1">The sequence shown here is derived from an EMBL/GenBank/DDBJ whole genome shotgun (WGS) entry which is preliminary data.</text>
</comment>
<evidence type="ECO:0000313" key="2">
    <source>
        <dbReference type="Proteomes" id="UP001634394"/>
    </source>
</evidence>
<evidence type="ECO:0000313" key="1">
    <source>
        <dbReference type="EMBL" id="KAL3866447.1"/>
    </source>
</evidence>